<organism evidence="1">
    <name type="scientific">Anguilla anguilla</name>
    <name type="common">European freshwater eel</name>
    <name type="synonym">Muraena anguilla</name>
    <dbReference type="NCBI Taxonomy" id="7936"/>
    <lineage>
        <taxon>Eukaryota</taxon>
        <taxon>Metazoa</taxon>
        <taxon>Chordata</taxon>
        <taxon>Craniata</taxon>
        <taxon>Vertebrata</taxon>
        <taxon>Euteleostomi</taxon>
        <taxon>Actinopterygii</taxon>
        <taxon>Neopterygii</taxon>
        <taxon>Teleostei</taxon>
        <taxon>Anguilliformes</taxon>
        <taxon>Anguillidae</taxon>
        <taxon>Anguilla</taxon>
    </lineage>
</organism>
<proteinExistence type="predicted"/>
<dbReference type="EMBL" id="GBXM01087213">
    <property type="protein sequence ID" value="JAH21364.1"/>
    <property type="molecule type" value="Transcribed_RNA"/>
</dbReference>
<sequence>MNLGKLQQGNIKNEYAFACTNAYSCL</sequence>
<protein>
    <submittedName>
        <fullName evidence="1">Uncharacterized protein</fullName>
    </submittedName>
</protein>
<reference evidence="1" key="2">
    <citation type="journal article" date="2015" name="Fish Shellfish Immunol.">
        <title>Early steps in the European eel (Anguilla anguilla)-Vibrio vulnificus interaction in the gills: Role of the RtxA13 toxin.</title>
        <authorList>
            <person name="Callol A."/>
            <person name="Pajuelo D."/>
            <person name="Ebbesson L."/>
            <person name="Teles M."/>
            <person name="MacKenzie S."/>
            <person name="Amaro C."/>
        </authorList>
    </citation>
    <scope>NUCLEOTIDE SEQUENCE</scope>
</reference>
<accession>A0A0E9QX07</accession>
<dbReference type="AlphaFoldDB" id="A0A0E9QX07"/>
<evidence type="ECO:0000313" key="1">
    <source>
        <dbReference type="EMBL" id="JAH21364.1"/>
    </source>
</evidence>
<reference evidence="1" key="1">
    <citation type="submission" date="2014-11" db="EMBL/GenBank/DDBJ databases">
        <authorList>
            <person name="Amaro Gonzalez C."/>
        </authorList>
    </citation>
    <scope>NUCLEOTIDE SEQUENCE</scope>
</reference>
<name>A0A0E9QX07_ANGAN</name>